<accession>A0A1Q9G886</accession>
<evidence type="ECO:0000256" key="4">
    <source>
        <dbReference type="ARBA" id="ARBA00023002"/>
    </source>
</evidence>
<proteinExistence type="predicted"/>
<keyword evidence="10" id="KW-1185">Reference proteome</keyword>
<evidence type="ECO:0000256" key="1">
    <source>
        <dbReference type="ARBA" id="ARBA00004196"/>
    </source>
</evidence>
<dbReference type="GO" id="GO:0046872">
    <property type="term" value="F:metal ion binding"/>
    <property type="evidence" value="ECO:0007669"/>
    <property type="project" value="UniProtKB-KW"/>
</dbReference>
<dbReference type="Gene3D" id="1.10.760.10">
    <property type="entry name" value="Cytochrome c-like domain"/>
    <property type="match status" value="2"/>
</dbReference>
<keyword evidence="3 6" id="KW-0479">Metal-binding</keyword>
<dbReference type="Proteomes" id="UP000186905">
    <property type="component" value="Unassembled WGS sequence"/>
</dbReference>
<evidence type="ECO:0000256" key="5">
    <source>
        <dbReference type="ARBA" id="ARBA00023004"/>
    </source>
</evidence>
<dbReference type="GO" id="GO:0004130">
    <property type="term" value="F:cytochrome-c peroxidase activity"/>
    <property type="evidence" value="ECO:0007669"/>
    <property type="project" value="TreeGrafter"/>
</dbReference>
<dbReference type="OrthoDB" id="9805202at2"/>
<evidence type="ECO:0000313" key="9">
    <source>
        <dbReference type="EMBL" id="OLQ70548.1"/>
    </source>
</evidence>
<dbReference type="Pfam" id="PF17963">
    <property type="entry name" value="Big_9"/>
    <property type="match status" value="1"/>
</dbReference>
<dbReference type="GO" id="GO:0030313">
    <property type="term" value="C:cell envelope"/>
    <property type="evidence" value="ECO:0007669"/>
    <property type="project" value="UniProtKB-SubCell"/>
</dbReference>
<evidence type="ECO:0000313" key="10">
    <source>
        <dbReference type="Proteomes" id="UP000186905"/>
    </source>
</evidence>
<keyword evidence="2 6" id="KW-0349">Heme</keyword>
<protein>
    <recommendedName>
        <fullName evidence="8">Cytochrome c domain-containing protein</fullName>
    </recommendedName>
</protein>
<feature type="domain" description="Cytochrome c" evidence="8">
    <location>
        <begin position="393"/>
        <end position="595"/>
    </location>
</feature>
<name>A0A1Q9G886_9GAMM</name>
<dbReference type="InterPro" id="IPR009056">
    <property type="entry name" value="Cyt_c-like_dom"/>
</dbReference>
<dbReference type="InterPro" id="IPR051395">
    <property type="entry name" value="Cytochrome_c_Peroxidase/MauG"/>
</dbReference>
<evidence type="ECO:0000256" key="7">
    <source>
        <dbReference type="SAM" id="SignalP"/>
    </source>
</evidence>
<dbReference type="PANTHER" id="PTHR30600">
    <property type="entry name" value="CYTOCHROME C PEROXIDASE-RELATED"/>
    <property type="match status" value="1"/>
</dbReference>
<evidence type="ECO:0000256" key="2">
    <source>
        <dbReference type="ARBA" id="ARBA00022617"/>
    </source>
</evidence>
<dbReference type="InterPro" id="IPR036909">
    <property type="entry name" value="Cyt_c-like_dom_sf"/>
</dbReference>
<gene>
    <name evidence="9" type="ORF">BIT28_27425</name>
</gene>
<dbReference type="GO" id="GO:0020037">
    <property type="term" value="F:heme binding"/>
    <property type="evidence" value="ECO:0007669"/>
    <property type="project" value="InterPro"/>
</dbReference>
<feature type="signal peptide" evidence="7">
    <location>
        <begin position="1"/>
        <end position="31"/>
    </location>
</feature>
<evidence type="ECO:0000256" key="3">
    <source>
        <dbReference type="ARBA" id="ARBA00022723"/>
    </source>
</evidence>
<dbReference type="GO" id="GO:0009055">
    <property type="term" value="F:electron transfer activity"/>
    <property type="evidence" value="ECO:0007669"/>
    <property type="project" value="InterPro"/>
</dbReference>
<dbReference type="Pfam" id="PF03150">
    <property type="entry name" value="CCP_MauG"/>
    <property type="match status" value="1"/>
</dbReference>
<dbReference type="RefSeq" id="WP_075767840.1">
    <property type="nucleotide sequence ID" value="NZ_MJIL01000097.1"/>
</dbReference>
<keyword evidence="7" id="KW-0732">Signal</keyword>
<dbReference type="InterPro" id="IPR004852">
    <property type="entry name" value="Di-haem_cyt_c_peroxidsae"/>
</dbReference>
<dbReference type="PROSITE" id="PS51007">
    <property type="entry name" value="CYTC"/>
    <property type="match status" value="1"/>
</dbReference>
<evidence type="ECO:0000256" key="6">
    <source>
        <dbReference type="PROSITE-ProRule" id="PRU00433"/>
    </source>
</evidence>
<feature type="chain" id="PRO_5012819340" description="Cytochrome c domain-containing protein" evidence="7">
    <location>
        <begin position="32"/>
        <end position="757"/>
    </location>
</feature>
<dbReference type="EMBL" id="MJIL01000097">
    <property type="protein sequence ID" value="OLQ70548.1"/>
    <property type="molecule type" value="Genomic_DNA"/>
</dbReference>
<comment type="subcellular location">
    <subcellularLocation>
        <location evidence="1">Cell envelope</location>
    </subcellularLocation>
</comment>
<keyword evidence="5 6" id="KW-0408">Iron</keyword>
<keyword evidence="4" id="KW-0560">Oxidoreductase</keyword>
<organism evidence="9 10">
    <name type="scientific">Photobacterium proteolyticum</name>
    <dbReference type="NCBI Taxonomy" id="1903952"/>
    <lineage>
        <taxon>Bacteria</taxon>
        <taxon>Pseudomonadati</taxon>
        <taxon>Pseudomonadota</taxon>
        <taxon>Gammaproteobacteria</taxon>
        <taxon>Vibrionales</taxon>
        <taxon>Vibrionaceae</taxon>
        <taxon>Photobacterium</taxon>
    </lineage>
</organism>
<sequence>MENNNMRKRARLGVFIAATGLLAASIHQAVAASPEKPSSYLPDNLPPVPGIEEYIKDYDAAIKLGKAFFWDMQTGSQGQSCGSCHFSAGADIRAKNQISPGVLSTIVENQDKFNYDGYPALPSGGKGGPNYTLTKDDYPLYQLEDTRDRDSNVIYETDDVVSSQGVSLAKFIDLEGNHYGSEFEDGKERCENLTDIFHVNNLNTRRVEPRNTPTVINAVYNFRNFWDGRANNVFNGVDPFGPHNEGAYVLYYDRKYGKTVPKKTHLINSSLASQAVGPPGSNFEMTCDGKPFKAMAKKLLRLKPLGLQEVHPNDSALGYLSAYPSKGLKTDYRTLIREAFHEEYWMSPRHDEDGYTQIEHNFSLFWGLAIQMYESTLVSLGHSKFEKGEDLTPLELQGAQIFSSFGGPNAGRCIGCHGGPAFSQATLHLTGNTDAVVTQGPVGPTFAPAFRDRGYMNIGVRPTSDDLGIGALSEFGYPLSFTRQAQNGEAPDGDLINGPVDPSARTAIDGAFKIPLLHNIELTGPYMHNGSLATLDEVIDFYFRGGNRRKDPNNPIGDTSGHNGTASNLVFNLGPLPHLNDDHKKALVAFLKSLTDERVRWEKAPFDRPQLFIPVGHIGDEYSVQDDGEGKAEVQWVEIPSVGKEGRYAENLPPIKGFLEESSEEPEAYDDYAEVKYPHEVTINLMANDKAGSAPLDYSSVKIVEAPDMHYGVLTNHGDGKVTYRPMRNMSTSFTYQIKDKDGLFSSPAKVEIKVYR</sequence>
<dbReference type="STRING" id="1903952.BIT28_27425"/>
<dbReference type="SUPFAM" id="SSF46626">
    <property type="entry name" value="Cytochrome c"/>
    <property type="match status" value="2"/>
</dbReference>
<comment type="caution">
    <text evidence="9">The sequence shown here is derived from an EMBL/GenBank/DDBJ whole genome shotgun (WGS) entry which is preliminary data.</text>
</comment>
<dbReference type="AlphaFoldDB" id="A0A1Q9G886"/>
<evidence type="ECO:0000259" key="8">
    <source>
        <dbReference type="PROSITE" id="PS51007"/>
    </source>
</evidence>
<reference evidence="9 10" key="1">
    <citation type="submission" date="2016-09" db="EMBL/GenBank/DDBJ databases">
        <title>Photobacterium proteolyticum sp. nov. a protease producing bacterium isolated from ocean sediments of Laizhou Bay.</title>
        <authorList>
            <person name="Li Y."/>
        </authorList>
    </citation>
    <scope>NUCLEOTIDE SEQUENCE [LARGE SCALE GENOMIC DNA]</scope>
    <source>
        <strain evidence="9 10">13-12</strain>
    </source>
</reference>